<reference evidence="2 3" key="1">
    <citation type="journal article" date="2021" name="Nat. Plants">
        <title>The Taxus genome provides insights into paclitaxel biosynthesis.</title>
        <authorList>
            <person name="Xiong X."/>
            <person name="Gou J."/>
            <person name="Liao Q."/>
            <person name="Li Y."/>
            <person name="Zhou Q."/>
            <person name="Bi G."/>
            <person name="Li C."/>
            <person name="Du R."/>
            <person name="Wang X."/>
            <person name="Sun T."/>
            <person name="Guo L."/>
            <person name="Liang H."/>
            <person name="Lu P."/>
            <person name="Wu Y."/>
            <person name="Zhang Z."/>
            <person name="Ro D.K."/>
            <person name="Shang Y."/>
            <person name="Huang S."/>
            <person name="Yan J."/>
        </authorList>
    </citation>
    <scope>NUCLEOTIDE SEQUENCE [LARGE SCALE GENOMIC DNA]</scope>
    <source>
        <strain evidence="2">Ta-2019</strain>
    </source>
</reference>
<accession>A0AA38C7H4</accession>
<feature type="compositionally biased region" description="Basic and acidic residues" evidence="1">
    <location>
        <begin position="21"/>
        <end position="31"/>
    </location>
</feature>
<proteinExistence type="predicted"/>
<protein>
    <submittedName>
        <fullName evidence="2">Uncharacterized protein</fullName>
    </submittedName>
</protein>
<organism evidence="2 3">
    <name type="scientific">Taxus chinensis</name>
    <name type="common">Chinese yew</name>
    <name type="synonym">Taxus wallichiana var. chinensis</name>
    <dbReference type="NCBI Taxonomy" id="29808"/>
    <lineage>
        <taxon>Eukaryota</taxon>
        <taxon>Viridiplantae</taxon>
        <taxon>Streptophyta</taxon>
        <taxon>Embryophyta</taxon>
        <taxon>Tracheophyta</taxon>
        <taxon>Spermatophyta</taxon>
        <taxon>Pinopsida</taxon>
        <taxon>Pinidae</taxon>
        <taxon>Conifers II</taxon>
        <taxon>Cupressales</taxon>
        <taxon>Taxaceae</taxon>
        <taxon>Taxus</taxon>
    </lineage>
</organism>
<dbReference type="EMBL" id="JAHRHJ020003813">
    <property type="protein sequence ID" value="KAH9291063.1"/>
    <property type="molecule type" value="Genomic_DNA"/>
</dbReference>
<comment type="caution">
    <text evidence="2">The sequence shown here is derived from an EMBL/GenBank/DDBJ whole genome shotgun (WGS) entry which is preliminary data.</text>
</comment>
<feature type="non-terminal residue" evidence="2">
    <location>
        <position position="87"/>
    </location>
</feature>
<gene>
    <name evidence="2" type="ORF">KI387_044634</name>
</gene>
<keyword evidence="3" id="KW-1185">Reference proteome</keyword>
<sequence>EEIPGKGEDPKRRGTRSNPSLKEKSPEEAEKAGSPTEELPLRKKQRIEEEADSEEIESLERYIGEKDDDEEEDDNEEDDPERDQEPH</sequence>
<feature type="compositionally biased region" description="Basic and acidic residues" evidence="1">
    <location>
        <begin position="1"/>
        <end position="12"/>
    </location>
</feature>
<evidence type="ECO:0000313" key="2">
    <source>
        <dbReference type="EMBL" id="KAH9291063.1"/>
    </source>
</evidence>
<evidence type="ECO:0000313" key="3">
    <source>
        <dbReference type="Proteomes" id="UP000824469"/>
    </source>
</evidence>
<feature type="non-terminal residue" evidence="2">
    <location>
        <position position="1"/>
    </location>
</feature>
<name>A0AA38C7H4_TAXCH</name>
<feature type="region of interest" description="Disordered" evidence="1">
    <location>
        <begin position="1"/>
        <end position="87"/>
    </location>
</feature>
<feature type="compositionally biased region" description="Acidic residues" evidence="1">
    <location>
        <begin position="66"/>
        <end position="87"/>
    </location>
</feature>
<dbReference type="Proteomes" id="UP000824469">
    <property type="component" value="Unassembled WGS sequence"/>
</dbReference>
<dbReference type="AlphaFoldDB" id="A0AA38C7H4"/>
<evidence type="ECO:0000256" key="1">
    <source>
        <dbReference type="SAM" id="MobiDB-lite"/>
    </source>
</evidence>